<evidence type="ECO:0000313" key="2">
    <source>
        <dbReference type="Proteomes" id="UP001234989"/>
    </source>
</evidence>
<reference evidence="1" key="1">
    <citation type="submission" date="2023-08" db="EMBL/GenBank/DDBJ databases">
        <title>A de novo genome assembly of Solanum verrucosum Schlechtendal, a Mexican diploid species geographically isolated from the other diploid A-genome species in potato relatives.</title>
        <authorList>
            <person name="Hosaka K."/>
        </authorList>
    </citation>
    <scope>NUCLEOTIDE SEQUENCE</scope>
    <source>
        <tissue evidence="1">Young leaves</tissue>
    </source>
</reference>
<dbReference type="PANTHER" id="PTHR15140">
    <property type="entry name" value="TUBULIN-SPECIFIC CHAPERONE E"/>
    <property type="match status" value="1"/>
</dbReference>
<dbReference type="EMBL" id="CP133619">
    <property type="protein sequence ID" value="WMV40804.1"/>
    <property type="molecule type" value="Genomic_DNA"/>
</dbReference>
<organism evidence="1 2">
    <name type="scientific">Solanum verrucosum</name>
    <dbReference type="NCBI Taxonomy" id="315347"/>
    <lineage>
        <taxon>Eukaryota</taxon>
        <taxon>Viridiplantae</taxon>
        <taxon>Streptophyta</taxon>
        <taxon>Embryophyta</taxon>
        <taxon>Tracheophyta</taxon>
        <taxon>Spermatophyta</taxon>
        <taxon>Magnoliopsida</taxon>
        <taxon>eudicotyledons</taxon>
        <taxon>Gunneridae</taxon>
        <taxon>Pentapetalae</taxon>
        <taxon>asterids</taxon>
        <taxon>lamiids</taxon>
        <taxon>Solanales</taxon>
        <taxon>Solanaceae</taxon>
        <taxon>Solanoideae</taxon>
        <taxon>Solaneae</taxon>
        <taxon>Solanum</taxon>
    </lineage>
</organism>
<dbReference type="Gene3D" id="3.80.10.10">
    <property type="entry name" value="Ribonuclease Inhibitor"/>
    <property type="match status" value="1"/>
</dbReference>
<dbReference type="AlphaFoldDB" id="A0AAF0ZL31"/>
<evidence type="ECO:0000313" key="1">
    <source>
        <dbReference type="EMBL" id="WMV40804.1"/>
    </source>
</evidence>
<gene>
    <name evidence="1" type="ORF">MTR67_034189</name>
</gene>
<proteinExistence type="predicted"/>
<dbReference type="InterPro" id="IPR032675">
    <property type="entry name" value="LRR_dom_sf"/>
</dbReference>
<sequence>MWVDNEESTLILLPRIWDLVKLQVLVMTACSFFDMDADESILIAEDTKLENLRHLHKLVLSYWKDTEDIFKRLPNLQLLQFDLKESLDYSTEQYCGSSPATNRPWDFHFPSSLKCLQLYHFPLTSDSLSTIARLPNPEELFLYRTIIEGGEWNMGKEDTFENLKCLTLNKVTLAKWEVGEESFPALEKLKLWGCRKLEEIPPSFGDIYSLKIIKLVKSPQLEDSALTIKEYTEDMRGGDELQVVGRKNIPLLK</sequence>
<dbReference type="PANTHER" id="PTHR15140:SF52">
    <property type="entry name" value="LATE BLIGHT RESISTANCE PROTEIN HOMOLOG R1A-4"/>
    <property type="match status" value="1"/>
</dbReference>
<protein>
    <submittedName>
        <fullName evidence="1">Uncharacterized protein</fullName>
    </submittedName>
</protein>
<dbReference type="SUPFAM" id="SSF52058">
    <property type="entry name" value="L domain-like"/>
    <property type="match status" value="1"/>
</dbReference>
<keyword evidence="2" id="KW-1185">Reference proteome</keyword>
<name>A0AAF0ZL31_SOLVR</name>
<accession>A0AAF0ZL31</accession>
<dbReference type="Proteomes" id="UP001234989">
    <property type="component" value="Chromosome 8"/>
</dbReference>